<accession>A0ABU2I9F3</accession>
<evidence type="ECO:0000313" key="3">
    <source>
        <dbReference type="EMBL" id="MDS9994764.1"/>
    </source>
</evidence>
<name>A0ABU2I9F3_9XANT</name>
<feature type="domain" description="DUF4189" evidence="2">
    <location>
        <begin position="59"/>
        <end position="154"/>
    </location>
</feature>
<proteinExistence type="predicted"/>
<comment type="caution">
    <text evidence="3">The sequence shown here is derived from an EMBL/GenBank/DDBJ whole genome shotgun (WGS) entry which is preliminary data.</text>
</comment>
<reference evidence="3 4" key="1">
    <citation type="submission" date="2023-01" db="EMBL/GenBank/DDBJ databases">
        <title>Xanthomonas hawaiianensis sp. nov. isolated from Araceae family in Hawaii.</title>
        <authorList>
            <person name="Chunag S.-C."/>
            <person name="Dobhal S."/>
            <person name="Alvarez A."/>
            <person name="Arif M."/>
        </authorList>
    </citation>
    <scope>NUCLEOTIDE SEQUENCE [LARGE SCALE GENOMIC DNA]</scope>
    <source>
        <strain evidence="3 4">A2111</strain>
    </source>
</reference>
<evidence type="ECO:0000259" key="2">
    <source>
        <dbReference type="Pfam" id="PF13827"/>
    </source>
</evidence>
<sequence>MNSKKIGLAAGFFLLLNFGGTAFAQTRCPVGAQAGSAQCLPDDEASAPSRPSGEWIKTWGAIATSPSGNGGVSSGRFSKDEAQSVALQNCQNAGVKNCTVEFVYYNQCVALVYPPGGNGGIFYSAATVKEAVDLAKSRCEASAKAECKVAISECSRPVFKKY</sequence>
<dbReference type="EMBL" id="JAQMHB010000001">
    <property type="protein sequence ID" value="MDS9994764.1"/>
    <property type="molecule type" value="Genomic_DNA"/>
</dbReference>
<gene>
    <name evidence="3" type="ORF">PNQ69_18520</name>
</gene>
<protein>
    <submittedName>
        <fullName evidence="3">DUF4189 domain-containing protein</fullName>
    </submittedName>
</protein>
<evidence type="ECO:0000313" key="4">
    <source>
        <dbReference type="Proteomes" id="UP001260534"/>
    </source>
</evidence>
<keyword evidence="4" id="KW-1185">Reference proteome</keyword>
<feature type="chain" id="PRO_5046432433" evidence="1">
    <location>
        <begin position="25"/>
        <end position="162"/>
    </location>
</feature>
<dbReference type="Proteomes" id="UP001260534">
    <property type="component" value="Unassembled WGS sequence"/>
</dbReference>
<dbReference type="RefSeq" id="WP_209031148.1">
    <property type="nucleotide sequence ID" value="NZ_CP115873.1"/>
</dbReference>
<keyword evidence="1" id="KW-0732">Signal</keyword>
<dbReference type="InterPro" id="IPR025240">
    <property type="entry name" value="DUF4189"/>
</dbReference>
<feature type="signal peptide" evidence="1">
    <location>
        <begin position="1"/>
        <end position="24"/>
    </location>
</feature>
<dbReference type="Pfam" id="PF13827">
    <property type="entry name" value="DUF4189"/>
    <property type="match status" value="1"/>
</dbReference>
<evidence type="ECO:0000256" key="1">
    <source>
        <dbReference type="SAM" id="SignalP"/>
    </source>
</evidence>
<organism evidence="3 4">
    <name type="scientific">Xanthomonas hawaiiensis</name>
    <dbReference type="NCBI Taxonomy" id="3003247"/>
    <lineage>
        <taxon>Bacteria</taxon>
        <taxon>Pseudomonadati</taxon>
        <taxon>Pseudomonadota</taxon>
        <taxon>Gammaproteobacteria</taxon>
        <taxon>Lysobacterales</taxon>
        <taxon>Lysobacteraceae</taxon>
        <taxon>Xanthomonas</taxon>
    </lineage>
</organism>